<dbReference type="PANTHER" id="PTHR33626:SF2">
    <property type="match status" value="1"/>
</dbReference>
<accession>A0A9P4JV41</accession>
<proteinExistence type="predicted"/>
<gene>
    <name evidence="2" type="ORF">CC78DRAFT_563417</name>
</gene>
<dbReference type="AlphaFoldDB" id="A0A9P4JV41"/>
<feature type="region of interest" description="Disordered" evidence="1">
    <location>
        <begin position="92"/>
        <end position="113"/>
    </location>
</feature>
<dbReference type="PANTHER" id="PTHR33626">
    <property type="entry name" value="ZGC:158463"/>
    <property type="match status" value="1"/>
</dbReference>
<evidence type="ECO:0000256" key="1">
    <source>
        <dbReference type="SAM" id="MobiDB-lite"/>
    </source>
</evidence>
<evidence type="ECO:0000313" key="2">
    <source>
        <dbReference type="EMBL" id="KAF2257482.1"/>
    </source>
</evidence>
<sequence>MAVLSNNRSVMPLDVLGRTRATLTEPTSSSPWPEGLGNLVKLCRAGDRALQLLLFNEEFLVGVSHQLASITSLPFVHTARRYYRLNGSVRPSDWLREVGNDHPEPESSSNSVI</sequence>
<protein>
    <submittedName>
        <fullName evidence="2">Uncharacterized protein</fullName>
    </submittedName>
</protein>
<dbReference type="EMBL" id="ML987055">
    <property type="protein sequence ID" value="KAF2257482.1"/>
    <property type="molecule type" value="Genomic_DNA"/>
</dbReference>
<name>A0A9P4JV41_9PLEO</name>
<feature type="compositionally biased region" description="Basic and acidic residues" evidence="1">
    <location>
        <begin position="93"/>
        <end position="105"/>
    </location>
</feature>
<keyword evidence="3" id="KW-1185">Reference proteome</keyword>
<organism evidence="2 3">
    <name type="scientific">Lojkania enalia</name>
    <dbReference type="NCBI Taxonomy" id="147567"/>
    <lineage>
        <taxon>Eukaryota</taxon>
        <taxon>Fungi</taxon>
        <taxon>Dikarya</taxon>
        <taxon>Ascomycota</taxon>
        <taxon>Pezizomycotina</taxon>
        <taxon>Dothideomycetes</taxon>
        <taxon>Pleosporomycetidae</taxon>
        <taxon>Pleosporales</taxon>
        <taxon>Pleosporales incertae sedis</taxon>
        <taxon>Lojkania</taxon>
    </lineage>
</organism>
<reference evidence="3" key="1">
    <citation type="journal article" date="2020" name="Stud. Mycol.">
        <title>101 Dothideomycetes genomes: A test case for predicting lifestyles and emergence of pathogens.</title>
        <authorList>
            <person name="Haridas S."/>
            <person name="Albert R."/>
            <person name="Binder M."/>
            <person name="Bloem J."/>
            <person name="LaButti K."/>
            <person name="Salamov A."/>
            <person name="Andreopoulos B."/>
            <person name="Baker S."/>
            <person name="Barry K."/>
            <person name="Bills G."/>
            <person name="Bluhm B."/>
            <person name="Cannon C."/>
            <person name="Castanera R."/>
            <person name="Culley D."/>
            <person name="Daum C."/>
            <person name="Ezra D."/>
            <person name="Gonzalez J."/>
            <person name="Henrissat B."/>
            <person name="Kuo A."/>
            <person name="Liang C."/>
            <person name="Lipzen A."/>
            <person name="Lutzoni F."/>
            <person name="Magnuson J."/>
            <person name="Mondo S."/>
            <person name="Nolan M."/>
            <person name="Ohm R."/>
            <person name="Pangilinan J."/>
            <person name="Park H.-J."/>
            <person name="Ramirez L."/>
            <person name="Alfaro M."/>
            <person name="Sun H."/>
            <person name="Tritt A."/>
            <person name="Yoshinaga Y."/>
            <person name="Zwiers L.-H."/>
            <person name="Turgeon B."/>
            <person name="Goodwin S."/>
            <person name="Spatafora J."/>
            <person name="Crous P."/>
            <person name="Grigoriev I."/>
        </authorList>
    </citation>
    <scope>NUCLEOTIDE SEQUENCE [LARGE SCALE GENOMIC DNA]</scope>
    <source>
        <strain evidence="3">CBS 304.66</strain>
    </source>
</reference>
<dbReference type="OrthoDB" id="1733326at2759"/>
<comment type="caution">
    <text evidence="2">The sequence shown here is derived from an EMBL/GenBank/DDBJ whole genome shotgun (WGS) entry which is preliminary data.</text>
</comment>
<dbReference type="Proteomes" id="UP000800093">
    <property type="component" value="Unassembled WGS sequence"/>
</dbReference>
<evidence type="ECO:0000313" key="3">
    <source>
        <dbReference type="Proteomes" id="UP000800093"/>
    </source>
</evidence>